<dbReference type="Proteomes" id="UP000634136">
    <property type="component" value="Unassembled WGS sequence"/>
</dbReference>
<protein>
    <submittedName>
        <fullName evidence="1">Uncharacterized protein</fullName>
    </submittedName>
</protein>
<evidence type="ECO:0000313" key="2">
    <source>
        <dbReference type="Proteomes" id="UP000634136"/>
    </source>
</evidence>
<organism evidence="1 2">
    <name type="scientific">Senna tora</name>
    <dbReference type="NCBI Taxonomy" id="362788"/>
    <lineage>
        <taxon>Eukaryota</taxon>
        <taxon>Viridiplantae</taxon>
        <taxon>Streptophyta</taxon>
        <taxon>Embryophyta</taxon>
        <taxon>Tracheophyta</taxon>
        <taxon>Spermatophyta</taxon>
        <taxon>Magnoliopsida</taxon>
        <taxon>eudicotyledons</taxon>
        <taxon>Gunneridae</taxon>
        <taxon>Pentapetalae</taxon>
        <taxon>rosids</taxon>
        <taxon>fabids</taxon>
        <taxon>Fabales</taxon>
        <taxon>Fabaceae</taxon>
        <taxon>Caesalpinioideae</taxon>
        <taxon>Cassia clade</taxon>
        <taxon>Senna</taxon>
    </lineage>
</organism>
<dbReference type="EMBL" id="JAAIUW010000010">
    <property type="protein sequence ID" value="KAF7812827.1"/>
    <property type="molecule type" value="Genomic_DNA"/>
</dbReference>
<gene>
    <name evidence="1" type="ORF">G2W53_033803</name>
</gene>
<dbReference type="AlphaFoldDB" id="A0A834W8C8"/>
<comment type="caution">
    <text evidence="1">The sequence shown here is derived from an EMBL/GenBank/DDBJ whole genome shotgun (WGS) entry which is preliminary data.</text>
</comment>
<proteinExistence type="predicted"/>
<sequence length="27" mass="3243">MARRIEHVLKWKNMKGKSNCEPISSWI</sequence>
<reference evidence="1" key="1">
    <citation type="submission" date="2020-09" db="EMBL/GenBank/DDBJ databases">
        <title>Genome-Enabled Discovery of Anthraquinone Biosynthesis in Senna tora.</title>
        <authorList>
            <person name="Kang S.-H."/>
            <person name="Pandey R.P."/>
            <person name="Lee C.-M."/>
            <person name="Sim J.-S."/>
            <person name="Jeong J.-T."/>
            <person name="Choi B.-S."/>
            <person name="Jung M."/>
            <person name="Ginzburg D."/>
            <person name="Zhao K."/>
            <person name="Won S.Y."/>
            <person name="Oh T.-J."/>
            <person name="Yu Y."/>
            <person name="Kim N.-H."/>
            <person name="Lee O.R."/>
            <person name="Lee T.-H."/>
            <person name="Bashyal P."/>
            <person name="Kim T.-S."/>
            <person name="Lee W.-H."/>
            <person name="Kawkins C."/>
            <person name="Kim C.-K."/>
            <person name="Kim J.S."/>
            <person name="Ahn B.O."/>
            <person name="Rhee S.Y."/>
            <person name="Sohng J.K."/>
        </authorList>
    </citation>
    <scope>NUCLEOTIDE SEQUENCE</scope>
    <source>
        <tissue evidence="1">Leaf</tissue>
    </source>
</reference>
<name>A0A834W8C8_9FABA</name>
<evidence type="ECO:0000313" key="1">
    <source>
        <dbReference type="EMBL" id="KAF7812827.1"/>
    </source>
</evidence>
<accession>A0A834W8C8</accession>
<keyword evidence="2" id="KW-1185">Reference proteome</keyword>